<keyword evidence="2" id="KW-1185">Reference proteome</keyword>
<dbReference type="WBParaSite" id="SSLN_0001399501-mRNA-1">
    <property type="protein sequence ID" value="SSLN_0001399501-mRNA-1"/>
    <property type="gene ID" value="SSLN_0001399501"/>
</dbReference>
<gene>
    <name evidence="1" type="ORF">SSLN_LOCUS13483</name>
</gene>
<dbReference type="EMBL" id="UYSU01038120">
    <property type="protein sequence ID" value="VDL99868.1"/>
    <property type="molecule type" value="Genomic_DNA"/>
</dbReference>
<sequence>MESRAVMLLTVASVEPPFGATASTVGGTGGFSFGSGLTNTFGAASTATTTTATSFGFGLVKPPSAAATPAFGFATSTAATPAMTSAFSFGTPTSTTSFVSPFGGKSLFGLPK</sequence>
<accession>A0A183TAI5</accession>
<evidence type="ECO:0000313" key="3">
    <source>
        <dbReference type="WBParaSite" id="SSLN_0001399501-mRNA-1"/>
    </source>
</evidence>
<proteinExistence type="predicted"/>
<dbReference type="AlphaFoldDB" id="A0A183TAI5"/>
<reference evidence="3" key="1">
    <citation type="submission" date="2016-06" db="UniProtKB">
        <authorList>
            <consortium name="WormBaseParasite"/>
        </authorList>
    </citation>
    <scope>IDENTIFICATION</scope>
</reference>
<name>A0A183TAI5_SCHSO</name>
<protein>
    <submittedName>
        <fullName evidence="3">NUP58</fullName>
    </submittedName>
</protein>
<evidence type="ECO:0000313" key="2">
    <source>
        <dbReference type="Proteomes" id="UP000275846"/>
    </source>
</evidence>
<dbReference type="Proteomes" id="UP000275846">
    <property type="component" value="Unassembled WGS sequence"/>
</dbReference>
<reference evidence="1 2" key="2">
    <citation type="submission" date="2018-11" db="EMBL/GenBank/DDBJ databases">
        <authorList>
            <consortium name="Pathogen Informatics"/>
        </authorList>
    </citation>
    <scope>NUCLEOTIDE SEQUENCE [LARGE SCALE GENOMIC DNA]</scope>
    <source>
        <strain evidence="1 2">NST_G2</strain>
    </source>
</reference>
<organism evidence="3">
    <name type="scientific">Schistocephalus solidus</name>
    <name type="common">Tapeworm</name>
    <dbReference type="NCBI Taxonomy" id="70667"/>
    <lineage>
        <taxon>Eukaryota</taxon>
        <taxon>Metazoa</taxon>
        <taxon>Spiralia</taxon>
        <taxon>Lophotrochozoa</taxon>
        <taxon>Platyhelminthes</taxon>
        <taxon>Cestoda</taxon>
        <taxon>Eucestoda</taxon>
        <taxon>Diphyllobothriidea</taxon>
        <taxon>Diphyllobothriidae</taxon>
        <taxon>Schistocephalus</taxon>
    </lineage>
</organism>
<evidence type="ECO:0000313" key="1">
    <source>
        <dbReference type="EMBL" id="VDL99868.1"/>
    </source>
</evidence>